<keyword evidence="2" id="KW-1185">Reference proteome</keyword>
<sequence length="309" mass="35442">MIILIQKNSYKAFGFNIESEFTLPELFSDKSFSYDIKIKRGNLTNRWFELSKPKQYFYVTNNLCMFEVPEVAIFKIENGNTITVSPYENAHEDQIRLYLLGTCMGAILLQRNILPLHGSAIVIDGKAYAIVGDSGAGKSTLASAFLRRGYQLLSDDVIAISLDKENQPIVTPSYPQQKLWQKSLDHFGMESTHFRPVIQRETKFAVPVKNQFITKPMPLAGIIELTKKESGLPEIRSIQVLERLYTLYAHTYRNFLIGRSGLMEWHFETTAKMANKIDFYQIKRPEDQFTANELVNLILNNVQKGERVI</sequence>
<organism evidence="1 2">
    <name type="scientific">Oceanobacillus halophilus</name>
    <dbReference type="NCBI Taxonomy" id="930130"/>
    <lineage>
        <taxon>Bacteria</taxon>
        <taxon>Bacillati</taxon>
        <taxon>Bacillota</taxon>
        <taxon>Bacilli</taxon>
        <taxon>Bacillales</taxon>
        <taxon>Bacillaceae</taxon>
        <taxon>Oceanobacillus</taxon>
    </lineage>
</organism>
<keyword evidence="1" id="KW-0067">ATP-binding</keyword>
<gene>
    <name evidence="1" type="ORF">D8M06_09720</name>
</gene>
<evidence type="ECO:0000313" key="1">
    <source>
        <dbReference type="EMBL" id="RKQ33478.1"/>
    </source>
</evidence>
<dbReference type="EMBL" id="RBZP01000006">
    <property type="protein sequence ID" value="RKQ33478.1"/>
    <property type="molecule type" value="Genomic_DNA"/>
</dbReference>
<dbReference type="Proteomes" id="UP000269301">
    <property type="component" value="Unassembled WGS sequence"/>
</dbReference>
<protein>
    <submittedName>
        <fullName evidence="1">ATP-binding cassette domain-containing protein</fullName>
    </submittedName>
</protein>
<name>A0A495A3E4_9BACI</name>
<evidence type="ECO:0000313" key="2">
    <source>
        <dbReference type="Proteomes" id="UP000269301"/>
    </source>
</evidence>
<dbReference type="RefSeq" id="WP_121204209.1">
    <property type="nucleotide sequence ID" value="NZ_RBZP01000006.1"/>
</dbReference>
<dbReference type="GO" id="GO:0005524">
    <property type="term" value="F:ATP binding"/>
    <property type="evidence" value="ECO:0007669"/>
    <property type="project" value="UniProtKB-KW"/>
</dbReference>
<proteinExistence type="predicted"/>
<dbReference type="InterPro" id="IPR027417">
    <property type="entry name" value="P-loop_NTPase"/>
</dbReference>
<dbReference type="SUPFAM" id="SSF53795">
    <property type="entry name" value="PEP carboxykinase-like"/>
    <property type="match status" value="1"/>
</dbReference>
<dbReference type="AlphaFoldDB" id="A0A495A3E4"/>
<keyword evidence="1" id="KW-0547">Nucleotide-binding</keyword>
<dbReference type="Gene3D" id="3.40.50.300">
    <property type="entry name" value="P-loop containing nucleotide triphosphate hydrolases"/>
    <property type="match status" value="1"/>
</dbReference>
<dbReference type="OrthoDB" id="5430844at2"/>
<accession>A0A495A3E4</accession>
<comment type="caution">
    <text evidence="1">The sequence shown here is derived from an EMBL/GenBank/DDBJ whole genome shotgun (WGS) entry which is preliminary data.</text>
</comment>
<reference evidence="1 2" key="1">
    <citation type="journal article" date="2016" name="Int. J. Syst. Evol. Microbiol.">
        <title>Oceanobacillus halophilus sp. nov., a novel moderately halophilic bacterium from a hypersaline lake.</title>
        <authorList>
            <person name="Amoozegar M.A."/>
            <person name="Bagheri M."/>
            <person name="Makhdoumi A."/>
            <person name="Nikou M.M."/>
            <person name="Fazeli S.A.S."/>
            <person name="Schumann P."/>
            <person name="Sproer C."/>
            <person name="Sanchez-Porro C."/>
            <person name="Ventosa A."/>
        </authorList>
    </citation>
    <scope>NUCLEOTIDE SEQUENCE [LARGE SCALE GENOMIC DNA]</scope>
    <source>
        <strain evidence="1 2">DSM 23996</strain>
    </source>
</reference>